<name>D8RE45_SELML</name>
<evidence type="ECO:0000256" key="3">
    <source>
        <dbReference type="ARBA" id="ARBA00024378"/>
    </source>
</evidence>
<dbReference type="Pfam" id="PF13178">
    <property type="entry name" value="DUF4005"/>
    <property type="match status" value="1"/>
</dbReference>
<keyword evidence="8" id="KW-1185">Reference proteome</keyword>
<dbReference type="InterPro" id="IPR027417">
    <property type="entry name" value="P-loop_NTPase"/>
</dbReference>
<dbReference type="AlphaFoldDB" id="D8RE45"/>
<dbReference type="FunCoup" id="D8RE45">
    <property type="interactions" value="221"/>
</dbReference>
<comment type="subunit">
    <text evidence="3">Binds to multiple calmodulin (CaM) in the presence of Ca(2+) and CaM-like proteins.</text>
</comment>
<evidence type="ECO:0000256" key="1">
    <source>
        <dbReference type="ARBA" id="ARBA00022860"/>
    </source>
</evidence>
<evidence type="ECO:0000256" key="4">
    <source>
        <dbReference type="ARBA" id="ARBA00045534"/>
    </source>
</evidence>
<dbReference type="SMART" id="SM00015">
    <property type="entry name" value="IQ"/>
    <property type="match status" value="2"/>
</dbReference>
<protein>
    <recommendedName>
        <fullName evidence="6">DUF4005 domain-containing protein</fullName>
    </recommendedName>
</protein>
<feature type="compositionally biased region" description="Low complexity" evidence="5">
    <location>
        <begin position="54"/>
        <end position="64"/>
    </location>
</feature>
<feature type="compositionally biased region" description="Basic and acidic residues" evidence="5">
    <location>
        <begin position="223"/>
        <end position="234"/>
    </location>
</feature>
<feature type="region of interest" description="Disordered" evidence="5">
    <location>
        <begin position="299"/>
        <end position="374"/>
    </location>
</feature>
<evidence type="ECO:0000259" key="6">
    <source>
        <dbReference type="Pfam" id="PF13178"/>
    </source>
</evidence>
<organism evidence="8">
    <name type="scientific">Selaginella moellendorffii</name>
    <name type="common">Spikemoss</name>
    <dbReference type="NCBI Taxonomy" id="88036"/>
    <lineage>
        <taxon>Eukaryota</taxon>
        <taxon>Viridiplantae</taxon>
        <taxon>Streptophyta</taxon>
        <taxon>Embryophyta</taxon>
        <taxon>Tracheophyta</taxon>
        <taxon>Lycopodiopsida</taxon>
        <taxon>Selaginellales</taxon>
        <taxon>Selaginellaceae</taxon>
        <taxon>Selaginella</taxon>
    </lineage>
</organism>
<feature type="region of interest" description="Disordered" evidence="5">
    <location>
        <begin position="204"/>
        <end position="238"/>
    </location>
</feature>
<feature type="compositionally biased region" description="Low complexity" evidence="5">
    <location>
        <begin position="458"/>
        <end position="481"/>
    </location>
</feature>
<dbReference type="InterPro" id="IPR000048">
    <property type="entry name" value="IQ_motif_EF-hand-BS"/>
</dbReference>
<proteinExistence type="inferred from homology"/>
<dbReference type="SUPFAM" id="SSF52540">
    <property type="entry name" value="P-loop containing nucleoside triphosphate hydrolases"/>
    <property type="match status" value="1"/>
</dbReference>
<comment type="similarity">
    <text evidence="2">Belongs to the IQD family.</text>
</comment>
<dbReference type="InterPro" id="IPR025064">
    <property type="entry name" value="DUF4005"/>
</dbReference>
<sequence length="559" mass="62366">MGKSSRWFLSFIGVKSSKSSSSSSKEKISSFEERKSEESSKKKPRERRRWSFGRSSAKDSAVADAVRKSDDQRRHSHHHPLHDFDISDSLSFEKDQSKHAIAVAAASAAAAEAAVAAAQAAAAVVRLTSTGGSFRGCVSLEEWAAVIIQTGFRGYLARRALRALKAVVRLQALFRGHLVRKQAALTLHCMQALVKVQARARARRASDEGLPPQQQLRHRRQQHQQDVRPRKSVDGWDTSARSVDDLQCKFDQKQIGLLKRERALAYAYGHQSGANNLGCESETSPWEWSWLERWMAAHPWETQGGGPPAEESTRSAPDAAQQDRSSESSAKVVEIDSARFSKRRPRRKSGLSSESITFDTNTWSTSPPPNRPAEKQQFYAASFDRFSNDVQEKIYSAFVGDYDDEDSFLSTAKSSPAFSTTGSKTTKSNAFLSNRSEQHQADELYSYNYDGFPSYMASTKSTKAKSRSQSAPKQRPSSSSERQQHHSRKRNSLSGLDMRPGNGNFGGSSRHHQQRQQQISPARRNSNSNRGAFTGPLSLDRSWMSLRDAGGDFRRPFRP</sequence>
<dbReference type="Pfam" id="PF00612">
    <property type="entry name" value="IQ"/>
    <property type="match status" value="2"/>
</dbReference>
<feature type="region of interest" description="Disordered" evidence="5">
    <location>
        <begin position="409"/>
        <end position="435"/>
    </location>
</feature>
<dbReference type="Proteomes" id="UP000001514">
    <property type="component" value="Unassembled WGS sequence"/>
</dbReference>
<keyword evidence="1" id="KW-0112">Calmodulin-binding</keyword>
<feature type="region of interest" description="Disordered" evidence="5">
    <location>
        <begin position="458"/>
        <end position="559"/>
    </location>
</feature>
<accession>D8RE45</accession>
<dbReference type="Gramene" id="EFJ29600">
    <property type="protein sequence ID" value="EFJ29600"/>
    <property type="gene ID" value="SELMODRAFT_410247"/>
</dbReference>
<dbReference type="Gene3D" id="1.20.5.190">
    <property type="match status" value="1"/>
</dbReference>
<evidence type="ECO:0000256" key="5">
    <source>
        <dbReference type="SAM" id="MobiDB-lite"/>
    </source>
</evidence>
<feature type="compositionally biased region" description="Basic residues" evidence="5">
    <location>
        <begin position="42"/>
        <end position="51"/>
    </location>
</feature>
<dbReference type="CDD" id="cd23767">
    <property type="entry name" value="IQCD"/>
    <property type="match status" value="2"/>
</dbReference>
<dbReference type="PROSITE" id="PS50096">
    <property type="entry name" value="IQ"/>
    <property type="match status" value="2"/>
</dbReference>
<dbReference type="GO" id="GO:0005516">
    <property type="term" value="F:calmodulin binding"/>
    <property type="evidence" value="ECO:0007669"/>
    <property type="project" value="UniProtKB-KW"/>
</dbReference>
<evidence type="ECO:0000313" key="8">
    <source>
        <dbReference type="Proteomes" id="UP000001514"/>
    </source>
</evidence>
<evidence type="ECO:0000313" key="7">
    <source>
        <dbReference type="EMBL" id="EFJ29600.1"/>
    </source>
</evidence>
<reference evidence="7 8" key="1">
    <citation type="journal article" date="2011" name="Science">
        <title>The Selaginella genome identifies genetic changes associated with the evolution of vascular plants.</title>
        <authorList>
            <person name="Banks J.A."/>
            <person name="Nishiyama T."/>
            <person name="Hasebe M."/>
            <person name="Bowman J.L."/>
            <person name="Gribskov M."/>
            <person name="dePamphilis C."/>
            <person name="Albert V.A."/>
            <person name="Aono N."/>
            <person name="Aoyama T."/>
            <person name="Ambrose B.A."/>
            <person name="Ashton N.W."/>
            <person name="Axtell M.J."/>
            <person name="Barker E."/>
            <person name="Barker M.S."/>
            <person name="Bennetzen J.L."/>
            <person name="Bonawitz N.D."/>
            <person name="Chapple C."/>
            <person name="Cheng C."/>
            <person name="Correa L.G."/>
            <person name="Dacre M."/>
            <person name="DeBarry J."/>
            <person name="Dreyer I."/>
            <person name="Elias M."/>
            <person name="Engstrom E.M."/>
            <person name="Estelle M."/>
            <person name="Feng L."/>
            <person name="Finet C."/>
            <person name="Floyd S.K."/>
            <person name="Frommer W.B."/>
            <person name="Fujita T."/>
            <person name="Gramzow L."/>
            <person name="Gutensohn M."/>
            <person name="Harholt J."/>
            <person name="Hattori M."/>
            <person name="Heyl A."/>
            <person name="Hirai T."/>
            <person name="Hiwatashi Y."/>
            <person name="Ishikawa M."/>
            <person name="Iwata M."/>
            <person name="Karol K.G."/>
            <person name="Koehler B."/>
            <person name="Kolukisaoglu U."/>
            <person name="Kubo M."/>
            <person name="Kurata T."/>
            <person name="Lalonde S."/>
            <person name="Li K."/>
            <person name="Li Y."/>
            <person name="Litt A."/>
            <person name="Lyons E."/>
            <person name="Manning G."/>
            <person name="Maruyama T."/>
            <person name="Michael T.P."/>
            <person name="Mikami K."/>
            <person name="Miyazaki S."/>
            <person name="Morinaga S."/>
            <person name="Murata T."/>
            <person name="Mueller-Roeber B."/>
            <person name="Nelson D.R."/>
            <person name="Obara M."/>
            <person name="Oguri Y."/>
            <person name="Olmstead R.G."/>
            <person name="Onodera N."/>
            <person name="Petersen B.L."/>
            <person name="Pils B."/>
            <person name="Prigge M."/>
            <person name="Rensing S.A."/>
            <person name="Riano-Pachon D.M."/>
            <person name="Roberts A.W."/>
            <person name="Sato Y."/>
            <person name="Scheller H.V."/>
            <person name="Schulz B."/>
            <person name="Schulz C."/>
            <person name="Shakirov E.V."/>
            <person name="Shibagaki N."/>
            <person name="Shinohara N."/>
            <person name="Shippen D.E."/>
            <person name="Soerensen I."/>
            <person name="Sotooka R."/>
            <person name="Sugimoto N."/>
            <person name="Sugita M."/>
            <person name="Sumikawa N."/>
            <person name="Tanurdzic M."/>
            <person name="Theissen G."/>
            <person name="Ulvskov P."/>
            <person name="Wakazuki S."/>
            <person name="Weng J.K."/>
            <person name="Willats W.W."/>
            <person name="Wipf D."/>
            <person name="Wolf P.G."/>
            <person name="Yang L."/>
            <person name="Zimmer A.D."/>
            <person name="Zhu Q."/>
            <person name="Mitros T."/>
            <person name="Hellsten U."/>
            <person name="Loque D."/>
            <person name="Otillar R."/>
            <person name="Salamov A."/>
            <person name="Schmutz J."/>
            <person name="Shapiro H."/>
            <person name="Lindquist E."/>
            <person name="Lucas S."/>
            <person name="Rokhsar D."/>
            <person name="Grigoriev I.V."/>
        </authorList>
    </citation>
    <scope>NUCLEOTIDE SEQUENCE [LARGE SCALE GENOMIC DNA]</scope>
</reference>
<feature type="compositionally biased region" description="Polar residues" evidence="5">
    <location>
        <begin position="519"/>
        <end position="531"/>
    </location>
</feature>
<dbReference type="InParanoid" id="D8RE45"/>
<feature type="compositionally biased region" description="Basic and acidic residues" evidence="5">
    <location>
        <begin position="549"/>
        <end position="559"/>
    </location>
</feature>
<comment type="function">
    <text evidence="4">May be involved in cooperative interactions with calmodulins or calmodulin-like proteins. Recruits calmodulin proteins to microtubules, thus being a potential scaffold in cellular signaling and trafficking. May associate with nucleic acids and regulate gene expression at the transcriptional or post-transcriptional level.</text>
</comment>
<feature type="domain" description="DUF4005" evidence="6">
    <location>
        <begin position="436"/>
        <end position="517"/>
    </location>
</feature>
<gene>
    <name evidence="7" type="ORF">SELMODRAFT_410247</name>
</gene>
<evidence type="ECO:0000256" key="2">
    <source>
        <dbReference type="ARBA" id="ARBA00024341"/>
    </source>
</evidence>
<dbReference type="PANTHER" id="PTHR32295:SF6">
    <property type="entry name" value="PROTEIN IQ-DOMAIN 18"/>
    <property type="match status" value="1"/>
</dbReference>
<feature type="compositionally biased region" description="Basic and acidic residues" evidence="5">
    <location>
        <begin position="24"/>
        <end position="41"/>
    </location>
</feature>
<feature type="region of interest" description="Disordered" evidence="5">
    <location>
        <begin position="14"/>
        <end position="82"/>
    </location>
</feature>
<dbReference type="KEGG" id="smo:SELMODRAFT_410247"/>
<dbReference type="PANTHER" id="PTHR32295">
    <property type="entry name" value="IQ-DOMAIN 5-RELATED"/>
    <property type="match status" value="1"/>
</dbReference>
<feature type="compositionally biased region" description="Polar residues" evidence="5">
    <location>
        <begin position="350"/>
        <end position="365"/>
    </location>
</feature>
<dbReference type="eggNOG" id="ENOG502QUBM">
    <property type="taxonomic scope" value="Eukaryota"/>
</dbReference>
<dbReference type="HOGENOM" id="CLU_024547_3_0_1"/>
<feature type="compositionally biased region" description="Basic residues" evidence="5">
    <location>
        <begin position="340"/>
        <end position="349"/>
    </location>
</feature>
<dbReference type="EMBL" id="GL377577">
    <property type="protein sequence ID" value="EFJ29600.1"/>
    <property type="molecule type" value="Genomic_DNA"/>
</dbReference>